<feature type="region of interest" description="Disordered" evidence="1">
    <location>
        <begin position="193"/>
        <end position="212"/>
    </location>
</feature>
<dbReference type="EMBL" id="LGUA01000341">
    <property type="protein sequence ID" value="OAX82199.1"/>
    <property type="molecule type" value="Genomic_DNA"/>
</dbReference>
<dbReference type="AlphaFoldDB" id="A0A1B7NZK2"/>
<feature type="region of interest" description="Disordered" evidence="1">
    <location>
        <begin position="81"/>
        <end position="129"/>
    </location>
</feature>
<proteinExistence type="predicted"/>
<organism evidence="2 3">
    <name type="scientific">Emergomyces africanus</name>
    <dbReference type="NCBI Taxonomy" id="1955775"/>
    <lineage>
        <taxon>Eukaryota</taxon>
        <taxon>Fungi</taxon>
        <taxon>Dikarya</taxon>
        <taxon>Ascomycota</taxon>
        <taxon>Pezizomycotina</taxon>
        <taxon>Eurotiomycetes</taxon>
        <taxon>Eurotiomycetidae</taxon>
        <taxon>Onygenales</taxon>
        <taxon>Ajellomycetaceae</taxon>
        <taxon>Emergomyces</taxon>
    </lineage>
</organism>
<feature type="region of interest" description="Disordered" evidence="1">
    <location>
        <begin position="386"/>
        <end position="456"/>
    </location>
</feature>
<feature type="compositionally biased region" description="Polar residues" evidence="1">
    <location>
        <begin position="387"/>
        <end position="426"/>
    </location>
</feature>
<feature type="region of interest" description="Disordered" evidence="1">
    <location>
        <begin position="292"/>
        <end position="368"/>
    </location>
</feature>
<evidence type="ECO:0000256" key="1">
    <source>
        <dbReference type="SAM" id="MobiDB-lite"/>
    </source>
</evidence>
<accession>A0A1B7NZK2</accession>
<protein>
    <submittedName>
        <fullName evidence="2">Uncharacterized protein</fullName>
    </submittedName>
</protein>
<feature type="compositionally biased region" description="Polar residues" evidence="1">
    <location>
        <begin position="203"/>
        <end position="212"/>
    </location>
</feature>
<dbReference type="Proteomes" id="UP000091918">
    <property type="component" value="Unassembled WGS sequence"/>
</dbReference>
<dbReference type="OrthoDB" id="5419922at2759"/>
<feature type="compositionally biased region" description="Polar residues" evidence="1">
    <location>
        <begin position="447"/>
        <end position="456"/>
    </location>
</feature>
<feature type="compositionally biased region" description="Basic and acidic residues" evidence="1">
    <location>
        <begin position="307"/>
        <end position="317"/>
    </location>
</feature>
<feature type="compositionally biased region" description="Basic residues" evidence="1">
    <location>
        <begin position="621"/>
        <end position="633"/>
    </location>
</feature>
<feature type="region of interest" description="Disordered" evidence="1">
    <location>
        <begin position="526"/>
        <end position="559"/>
    </location>
</feature>
<feature type="compositionally biased region" description="Low complexity" evidence="1">
    <location>
        <begin position="701"/>
        <end position="710"/>
    </location>
</feature>
<feature type="region of interest" description="Disordered" evidence="1">
    <location>
        <begin position="226"/>
        <end position="256"/>
    </location>
</feature>
<dbReference type="STRING" id="1658172.A0A1B7NZK2"/>
<evidence type="ECO:0000313" key="2">
    <source>
        <dbReference type="EMBL" id="OAX82199.1"/>
    </source>
</evidence>
<feature type="compositionally biased region" description="Low complexity" evidence="1">
    <location>
        <begin position="318"/>
        <end position="330"/>
    </location>
</feature>
<keyword evidence="3" id="KW-1185">Reference proteome</keyword>
<feature type="compositionally biased region" description="Polar residues" evidence="1">
    <location>
        <begin position="641"/>
        <end position="662"/>
    </location>
</feature>
<name>A0A1B7NZK2_9EURO</name>
<gene>
    <name evidence="2" type="ORF">ACJ72_03452</name>
</gene>
<feature type="compositionally biased region" description="Basic and acidic residues" evidence="1">
    <location>
        <begin position="604"/>
        <end position="620"/>
    </location>
</feature>
<comment type="caution">
    <text evidence="2">The sequence shown here is derived from an EMBL/GenBank/DDBJ whole genome shotgun (WGS) entry which is preliminary data.</text>
</comment>
<feature type="compositionally biased region" description="Basic and acidic residues" evidence="1">
    <location>
        <begin position="84"/>
        <end position="93"/>
    </location>
</feature>
<feature type="compositionally biased region" description="Basic and acidic residues" evidence="1">
    <location>
        <begin position="427"/>
        <end position="438"/>
    </location>
</feature>
<feature type="region of interest" description="Disordered" evidence="1">
    <location>
        <begin position="597"/>
        <end position="728"/>
    </location>
</feature>
<feature type="compositionally biased region" description="Polar residues" evidence="1">
    <location>
        <begin position="673"/>
        <end position="686"/>
    </location>
</feature>
<reference evidence="2 3" key="1">
    <citation type="submission" date="2015-07" db="EMBL/GenBank/DDBJ databases">
        <title>Emmonsia species relationships and genome sequence.</title>
        <authorList>
            <person name="Cuomo C.A."/>
            <person name="Schwartz I.S."/>
            <person name="Kenyon C."/>
            <person name="de Hoog G.S."/>
            <person name="Govender N.P."/>
            <person name="Botha A."/>
            <person name="Moreno L."/>
            <person name="de Vries M."/>
            <person name="Munoz J.F."/>
            <person name="Stielow J.B."/>
        </authorList>
    </citation>
    <scope>NUCLEOTIDE SEQUENCE [LARGE SCALE GENOMIC DNA]</scope>
    <source>
        <strain evidence="2 3">CBS 136260</strain>
    </source>
</reference>
<evidence type="ECO:0000313" key="3">
    <source>
        <dbReference type="Proteomes" id="UP000091918"/>
    </source>
</evidence>
<sequence length="759" mass="82948">MVFKRHTSPLHFEPLSPHHSELLSEFSDIDDGLDDAARAAKRRKIEMLGQDYLEGKQLFILSARLKGPFDNGWVNPWARKREKPRNAPSREMELDGGIIPGPPRVIPENTSKHLEHRTKPPRVSSLQGSRLESALDRERIQEQQSNLLQWKPGQRSRERSEVAVASIQAPKCRRSTSNNLFSSPRTVSARVNSATAERAPRSASASHHISVDSNGSWLKKAANTLRPQAYERPIGSSPTPEYRPRSSGKLLSDGGAQHQNNAMQRMGGIADDNGNNTSYAIYFTAINGPGLAQQRQGGGSGSSLHKTGNELRPEEPSLSKSSKSPDGRSLFPKPGKPASAFTGHSSRKGKEEIPLLGAKKGCKPLTTAQPSESLQAVLSTDRFLGAQHQTPSKPRSSADTISSSNGNVETHNHSHSQASRNNTKTQLELKDKSGHNDSSHTLPFDPTPSNETRDFCNQTFNNATASTSITSAQIIPDHWRFPNPVISLHSTHLSAIHASTVRRESQNGGYEEQRLTPAAIAAAQESLHAAQATPGTDDKECPSQTRKGSTVAEKGNQIKPLELFDTATLNGQASNHGQNSSTQAMLNTIVPFDFSTAKRIKPGRRSEGGVDGSDKMEGEKKRRRNRTRTRTRTRHPEPYSDPSSVSHPRNQTQSLPNSPKSTPRQHQHDHNHISGSSHPPGETNSPLGPDPDSTILPFNVTASTNATNSTRQHQDGQGPEPGWDNFKLSQAVAEAGSFLATWDFEKAELEKLNDNSNDK</sequence>